<dbReference type="SUPFAM" id="SSF89796">
    <property type="entry name" value="CoA-transferase family III (CaiB/BaiF)"/>
    <property type="match status" value="1"/>
</dbReference>
<dbReference type="PANTHER" id="PTHR48207:SF3">
    <property type="entry name" value="SUCCINATE--HYDROXYMETHYLGLUTARATE COA-TRANSFERASE"/>
    <property type="match status" value="1"/>
</dbReference>
<dbReference type="EC" id="2.8.3.16" evidence="2"/>
<dbReference type="PANTHER" id="PTHR48207">
    <property type="entry name" value="SUCCINATE--HYDROXYMETHYLGLUTARATE COA-TRANSFERASE"/>
    <property type="match status" value="1"/>
</dbReference>
<dbReference type="GO" id="GO:0033608">
    <property type="term" value="F:formyl-CoA transferase activity"/>
    <property type="evidence" value="ECO:0007669"/>
    <property type="project" value="UniProtKB-EC"/>
</dbReference>
<keyword evidence="1 2" id="KW-0808">Transferase</keyword>
<accession>A0A840ILN9</accession>
<dbReference type="Pfam" id="PF02515">
    <property type="entry name" value="CoA_transf_3"/>
    <property type="match status" value="1"/>
</dbReference>
<dbReference type="InterPro" id="IPR003673">
    <property type="entry name" value="CoA-Trfase_fam_III"/>
</dbReference>
<keyword evidence="3" id="KW-1185">Reference proteome</keyword>
<dbReference type="Gene3D" id="3.40.50.10540">
    <property type="entry name" value="Crotonobetainyl-coa:carnitine coa-transferase, domain 1"/>
    <property type="match status" value="1"/>
</dbReference>
<dbReference type="InterPro" id="IPR050483">
    <property type="entry name" value="CoA-transferase_III_domain"/>
</dbReference>
<reference evidence="2 3" key="1">
    <citation type="submission" date="2020-08" db="EMBL/GenBank/DDBJ databases">
        <title>Sequencing the genomes of 1000 actinobacteria strains.</title>
        <authorList>
            <person name="Klenk H.-P."/>
        </authorList>
    </citation>
    <scope>NUCLEOTIDE SEQUENCE [LARGE SCALE GENOMIC DNA]</scope>
    <source>
        <strain evidence="2 3">DSM 45859</strain>
    </source>
</reference>
<dbReference type="Proteomes" id="UP000581769">
    <property type="component" value="Unassembled WGS sequence"/>
</dbReference>
<evidence type="ECO:0000256" key="1">
    <source>
        <dbReference type="ARBA" id="ARBA00022679"/>
    </source>
</evidence>
<dbReference type="AlphaFoldDB" id="A0A840ILN9"/>
<dbReference type="RefSeq" id="WP_184777042.1">
    <property type="nucleotide sequence ID" value="NZ_JACHMG010000001.1"/>
</dbReference>
<dbReference type="EMBL" id="JACHMG010000001">
    <property type="protein sequence ID" value="MBB4682853.1"/>
    <property type="molecule type" value="Genomic_DNA"/>
</dbReference>
<protein>
    <submittedName>
        <fullName evidence="2">Formyl-CoA transferase</fullName>
        <ecNumber evidence="2">2.8.3.16</ecNumber>
    </submittedName>
</protein>
<gene>
    <name evidence="2" type="ORF">BJY18_000338</name>
</gene>
<proteinExistence type="predicted"/>
<comment type="caution">
    <text evidence="2">The sequence shown here is derived from an EMBL/GenBank/DDBJ whole genome shotgun (WGS) entry which is preliminary data.</text>
</comment>
<name>A0A840ILN9_9PSEU</name>
<dbReference type="InterPro" id="IPR044855">
    <property type="entry name" value="CoA-Trfase_III_dom3_sf"/>
</dbReference>
<organism evidence="2 3">
    <name type="scientific">Amycolatopsis jiangsuensis</name>
    <dbReference type="NCBI Taxonomy" id="1181879"/>
    <lineage>
        <taxon>Bacteria</taxon>
        <taxon>Bacillati</taxon>
        <taxon>Actinomycetota</taxon>
        <taxon>Actinomycetes</taxon>
        <taxon>Pseudonocardiales</taxon>
        <taxon>Pseudonocardiaceae</taxon>
        <taxon>Amycolatopsis</taxon>
    </lineage>
</organism>
<dbReference type="InterPro" id="IPR023606">
    <property type="entry name" value="CoA-Trfase_III_dom_1_sf"/>
</dbReference>
<dbReference type="Gene3D" id="3.30.1540.10">
    <property type="entry name" value="formyl-coa transferase, domain 3"/>
    <property type="match status" value="1"/>
</dbReference>
<evidence type="ECO:0000313" key="2">
    <source>
        <dbReference type="EMBL" id="MBB4682853.1"/>
    </source>
</evidence>
<evidence type="ECO:0000313" key="3">
    <source>
        <dbReference type="Proteomes" id="UP000581769"/>
    </source>
</evidence>
<sequence>MSPDLPLSPDAGRPLDGITVVAVEQAVAAPLATRHLADLGARVIKVERVGGGDFARDYDHVVHGTGAHFTWLNRGKESLAVDLKTGEGRDVVRRLATRADVVVQNLAPGAAARLGLGAADLRAQRPELVVVDLSGYGSGGPMEQRKAYDMLVQAEAGLIAITGTPETPVKTGIPTSDIAAGMYCVQAVLAALLRRWRTGVGAEVEVSMFEATVEWMGYGLYTGMYTGEQPARMGLSHSSIAPYDAYPTRDGQLLIGVQNDRGWRTLVTSVLESPELAEDPRFATNVERVRHRAECDAAVAARTSRWTNAELDARLSAAGIPAAQVKSVADVVSHPQLRARDRWRTIATEHARVDALLPPVTFADVEARMGDVPAVGEHTRALLAESGTDADDLLRRGIAEQAGA</sequence>